<reference evidence="1 2" key="1">
    <citation type="submission" date="2019-04" db="EMBL/GenBank/DDBJ databases">
        <title>Complete genome sequence of Agrobacterium tumefaciens CFBP7129.</title>
        <authorList>
            <person name="Haryono M."/>
            <person name="Lin Y.-C."/>
            <person name="Lai E.-M."/>
            <person name="Kuo C.-H."/>
        </authorList>
    </citation>
    <scope>NUCLEOTIDE SEQUENCE [LARGE SCALE GENOMIC DNA]</scope>
    <source>
        <strain evidence="1 2">CFBP7129</strain>
        <plasmid evidence="2">patcfbp7129a</plasmid>
    </source>
</reference>
<evidence type="ECO:0000313" key="2">
    <source>
        <dbReference type="Proteomes" id="UP000298649"/>
    </source>
</evidence>
<keyword evidence="1" id="KW-0614">Plasmid</keyword>
<dbReference type="AlphaFoldDB" id="A0A4D7Z0R1"/>
<dbReference type="EMBL" id="CP039924">
    <property type="protein sequence ID" value="QCL97632.1"/>
    <property type="molecule type" value="Genomic_DNA"/>
</dbReference>
<sequence>MKASIPTKAITCVALVKPGSKLAKEWKLPRPAYGIYEYEPAFERRELRWGDGSWQLLTAADHKDLVLLSEHGEDLVGTLFD</sequence>
<organism evidence="1 2">
    <name type="scientific">Agrobacterium tumefaciens</name>
    <dbReference type="NCBI Taxonomy" id="358"/>
    <lineage>
        <taxon>Bacteria</taxon>
        <taxon>Pseudomonadati</taxon>
        <taxon>Pseudomonadota</taxon>
        <taxon>Alphaproteobacteria</taxon>
        <taxon>Hyphomicrobiales</taxon>
        <taxon>Rhizobiaceae</taxon>
        <taxon>Rhizobium/Agrobacterium group</taxon>
        <taxon>Agrobacterium</taxon>
        <taxon>Agrobacterium tumefaciens complex</taxon>
    </lineage>
</organism>
<accession>A0A4D7Z0R1</accession>
<evidence type="ECO:0000313" key="1">
    <source>
        <dbReference type="EMBL" id="QCL97632.1"/>
    </source>
</evidence>
<gene>
    <name evidence="1" type="ORF">CFBP7129_25645</name>
</gene>
<geneLocation type="plasmid" evidence="2">
    <name>patcfbp7129a</name>
</geneLocation>
<dbReference type="RefSeq" id="WP_137005992.1">
    <property type="nucleotide sequence ID" value="NZ_CP039924.1"/>
</dbReference>
<dbReference type="Proteomes" id="UP000298649">
    <property type="component" value="Plasmid pAtCFBP7129a"/>
</dbReference>
<name>A0A4D7Z0R1_AGRTU</name>
<proteinExistence type="predicted"/>
<protein>
    <submittedName>
        <fullName evidence="1">Uncharacterized protein</fullName>
    </submittedName>
</protein>